<keyword evidence="3 5" id="KW-0808">Transferase</keyword>
<dbReference type="PANTHER" id="PTHR43685:SF5">
    <property type="entry name" value="GLYCOSYLTRANSFERASE EPSE-RELATED"/>
    <property type="match status" value="1"/>
</dbReference>
<dbReference type="Gene3D" id="3.90.550.10">
    <property type="entry name" value="Spore Coat Polysaccharide Biosynthesis Protein SpsA, Chain A"/>
    <property type="match status" value="1"/>
</dbReference>
<dbReference type="GO" id="GO:0016757">
    <property type="term" value="F:glycosyltransferase activity"/>
    <property type="evidence" value="ECO:0007669"/>
    <property type="project" value="UniProtKB-KW"/>
</dbReference>
<evidence type="ECO:0000256" key="2">
    <source>
        <dbReference type="ARBA" id="ARBA00022676"/>
    </source>
</evidence>
<sequence>MTAAQVSVLLPYRDAAQTLPACIASIRAQTLEHFELLCIDDHSSDGGAELVAEIAREDPRIRPVTAPGHGLVQALNFGLQTARGGLVARMDADDIMHPRRLELQQRAMAEDAGLTVLASCVEAFADGPLTDGFRAYIDWQNSCVSAEAMAADIYLEAPVAHPSVMLRKARILAHGGYRDGDFPEDYELWLRLHQRGEGFGKLPKRLLRWRDHGQRLSRRDPRYARAAFDRLRADYLARDARLLAARDRLVIWGAGRKTRSRVGWLLRQGYRPRAWIDIDPRKIGNRLDGVPVVNPDWLRRRSPRPFVLSYVAAHGARPCIEAELGRLGYRKGTDYLHVG</sequence>
<evidence type="ECO:0000313" key="6">
    <source>
        <dbReference type="Proteomes" id="UP000322981"/>
    </source>
</evidence>
<comment type="similarity">
    <text evidence="1">Belongs to the glycosyltransferase 2 family.</text>
</comment>
<dbReference type="PANTHER" id="PTHR43685">
    <property type="entry name" value="GLYCOSYLTRANSFERASE"/>
    <property type="match status" value="1"/>
</dbReference>
<dbReference type="OrthoDB" id="9805612at2"/>
<name>A0A5M8FR94_9GAMM</name>
<dbReference type="RefSeq" id="WP_150090794.1">
    <property type="nucleotide sequence ID" value="NZ_JBFUOH010000052.1"/>
</dbReference>
<reference evidence="5 6" key="1">
    <citation type="submission" date="2019-09" db="EMBL/GenBank/DDBJ databases">
        <title>Whole-genome sequence of the purple sulfur bacterium Thiohalocapsa marina DSM 19078.</title>
        <authorList>
            <person name="Kyndt J.A."/>
            <person name="Meyer T.E."/>
        </authorList>
    </citation>
    <scope>NUCLEOTIDE SEQUENCE [LARGE SCALE GENOMIC DNA]</scope>
    <source>
        <strain evidence="5 6">DSM 19078</strain>
    </source>
</reference>
<evidence type="ECO:0000256" key="3">
    <source>
        <dbReference type="ARBA" id="ARBA00022679"/>
    </source>
</evidence>
<comment type="caution">
    <text evidence="5">The sequence shown here is derived from an EMBL/GenBank/DDBJ whole genome shotgun (WGS) entry which is preliminary data.</text>
</comment>
<evidence type="ECO:0000259" key="4">
    <source>
        <dbReference type="Pfam" id="PF00535"/>
    </source>
</evidence>
<dbReference type="Proteomes" id="UP000322981">
    <property type="component" value="Unassembled WGS sequence"/>
</dbReference>
<keyword evidence="6" id="KW-1185">Reference proteome</keyword>
<evidence type="ECO:0000313" key="5">
    <source>
        <dbReference type="EMBL" id="KAA6186606.1"/>
    </source>
</evidence>
<dbReference type="EMBL" id="VWXX01000004">
    <property type="protein sequence ID" value="KAA6186606.1"/>
    <property type="molecule type" value="Genomic_DNA"/>
</dbReference>
<evidence type="ECO:0000256" key="1">
    <source>
        <dbReference type="ARBA" id="ARBA00006739"/>
    </source>
</evidence>
<dbReference type="InterPro" id="IPR029044">
    <property type="entry name" value="Nucleotide-diphossugar_trans"/>
</dbReference>
<accession>A0A5M8FR94</accession>
<dbReference type="InterPro" id="IPR001173">
    <property type="entry name" value="Glyco_trans_2-like"/>
</dbReference>
<dbReference type="AlphaFoldDB" id="A0A5M8FR94"/>
<protein>
    <submittedName>
        <fullName evidence="5">Glycosyltransferase</fullName>
    </submittedName>
</protein>
<dbReference type="InterPro" id="IPR050834">
    <property type="entry name" value="Glycosyltransf_2"/>
</dbReference>
<organism evidence="5 6">
    <name type="scientific">Thiohalocapsa marina</name>
    <dbReference type="NCBI Taxonomy" id="424902"/>
    <lineage>
        <taxon>Bacteria</taxon>
        <taxon>Pseudomonadati</taxon>
        <taxon>Pseudomonadota</taxon>
        <taxon>Gammaproteobacteria</taxon>
        <taxon>Chromatiales</taxon>
        <taxon>Chromatiaceae</taxon>
        <taxon>Thiohalocapsa</taxon>
    </lineage>
</organism>
<gene>
    <name evidence="5" type="ORF">F2Q65_04300</name>
</gene>
<dbReference type="SUPFAM" id="SSF53448">
    <property type="entry name" value="Nucleotide-diphospho-sugar transferases"/>
    <property type="match status" value="1"/>
</dbReference>
<proteinExistence type="inferred from homology"/>
<keyword evidence="2" id="KW-0328">Glycosyltransferase</keyword>
<dbReference type="Pfam" id="PF00535">
    <property type="entry name" value="Glycos_transf_2"/>
    <property type="match status" value="1"/>
</dbReference>
<feature type="domain" description="Glycosyltransferase 2-like" evidence="4">
    <location>
        <begin position="7"/>
        <end position="126"/>
    </location>
</feature>